<dbReference type="CDD" id="cd02003">
    <property type="entry name" value="TPP_IolD"/>
    <property type="match status" value="1"/>
</dbReference>
<dbReference type="Gene3D" id="3.40.50.970">
    <property type="match status" value="2"/>
</dbReference>
<gene>
    <name evidence="8" type="ORF">C7402_13836</name>
</gene>
<dbReference type="InterPro" id="IPR045229">
    <property type="entry name" value="TPP_enz"/>
</dbReference>
<name>A0ABX5K9J0_9BURK</name>
<evidence type="ECO:0000256" key="4">
    <source>
        <dbReference type="SAM" id="MobiDB-lite"/>
    </source>
</evidence>
<proteinExistence type="inferred from homology"/>
<comment type="caution">
    <text evidence="8">The sequence shown here is derived from an EMBL/GenBank/DDBJ whole genome shotgun (WGS) entry which is preliminary data.</text>
</comment>
<dbReference type="Proteomes" id="UP000245712">
    <property type="component" value="Unassembled WGS sequence"/>
</dbReference>
<dbReference type="RefSeq" id="WP_116614822.1">
    <property type="nucleotide sequence ID" value="NZ_CAJZAT010000230.1"/>
</dbReference>
<feature type="region of interest" description="Disordered" evidence="4">
    <location>
        <begin position="1"/>
        <end position="25"/>
    </location>
</feature>
<keyword evidence="8" id="KW-0378">Hydrolase</keyword>
<feature type="compositionally biased region" description="Low complexity" evidence="4">
    <location>
        <begin position="649"/>
        <end position="662"/>
    </location>
</feature>
<reference evidence="8 9" key="1">
    <citation type="submission" date="2018-05" db="EMBL/GenBank/DDBJ databases">
        <title>Genomic Encyclopedia of Type Strains, Phase IV (KMG-V): Genome sequencing to study the core and pangenomes of soil and plant-associated prokaryotes.</title>
        <authorList>
            <person name="Whitman W."/>
        </authorList>
    </citation>
    <scope>NUCLEOTIDE SEQUENCE [LARGE SCALE GENOMIC DNA]</scope>
    <source>
        <strain evidence="8 9">SCZa-39</strain>
    </source>
</reference>
<keyword evidence="2 3" id="KW-0786">Thiamine pyrophosphate</keyword>
<feature type="domain" description="Thiamine pyrophosphate enzyme TPP-binding" evidence="6">
    <location>
        <begin position="446"/>
        <end position="599"/>
    </location>
</feature>
<dbReference type="PANTHER" id="PTHR18968:SF9">
    <property type="entry name" value="3D-(3,5_4)-TRIHYDROXYCYCLOHEXANE-1,2-DIONE HYDROLASE"/>
    <property type="match status" value="1"/>
</dbReference>
<evidence type="ECO:0000259" key="6">
    <source>
        <dbReference type="Pfam" id="PF02775"/>
    </source>
</evidence>
<evidence type="ECO:0000313" key="8">
    <source>
        <dbReference type="EMBL" id="PVX68703.1"/>
    </source>
</evidence>
<dbReference type="GO" id="GO:0016787">
    <property type="term" value="F:hydrolase activity"/>
    <property type="evidence" value="ECO:0007669"/>
    <property type="project" value="UniProtKB-KW"/>
</dbReference>
<dbReference type="CDD" id="cd07035">
    <property type="entry name" value="TPP_PYR_POX_like"/>
    <property type="match status" value="1"/>
</dbReference>
<dbReference type="InterPro" id="IPR012001">
    <property type="entry name" value="Thiamin_PyroP_enz_TPP-bd_dom"/>
</dbReference>
<dbReference type="Pfam" id="PF02776">
    <property type="entry name" value="TPP_enzyme_N"/>
    <property type="match status" value="1"/>
</dbReference>
<evidence type="ECO:0000256" key="2">
    <source>
        <dbReference type="ARBA" id="ARBA00023052"/>
    </source>
</evidence>
<comment type="similarity">
    <text evidence="1 3">Belongs to the TPP enzyme family.</text>
</comment>
<feature type="domain" description="Thiamine pyrophosphate enzyme central" evidence="5">
    <location>
        <begin position="246"/>
        <end position="378"/>
    </location>
</feature>
<organism evidence="8 9">
    <name type="scientific">Paraburkholderia unamae</name>
    <dbReference type="NCBI Taxonomy" id="219649"/>
    <lineage>
        <taxon>Bacteria</taxon>
        <taxon>Pseudomonadati</taxon>
        <taxon>Pseudomonadota</taxon>
        <taxon>Betaproteobacteria</taxon>
        <taxon>Burkholderiales</taxon>
        <taxon>Burkholderiaceae</taxon>
        <taxon>Paraburkholderia</taxon>
    </lineage>
</organism>
<feature type="region of interest" description="Disordered" evidence="4">
    <location>
        <begin position="639"/>
        <end position="662"/>
    </location>
</feature>
<accession>A0ABX5K9J0</accession>
<protein>
    <submittedName>
        <fullName evidence="8">3D-(3,5/4)-trihydroxycyclohexane-1,2-dione hydrolase</fullName>
    </submittedName>
</protein>
<evidence type="ECO:0000259" key="7">
    <source>
        <dbReference type="Pfam" id="PF02776"/>
    </source>
</evidence>
<dbReference type="InterPro" id="IPR000399">
    <property type="entry name" value="TPP-bd_CS"/>
</dbReference>
<dbReference type="InterPro" id="IPR012000">
    <property type="entry name" value="Thiamin_PyroP_enz_cen_dom"/>
</dbReference>
<feature type="domain" description="Thiamine pyrophosphate enzyme N-terminal TPP-binding" evidence="7">
    <location>
        <begin position="71"/>
        <end position="158"/>
    </location>
</feature>
<evidence type="ECO:0000259" key="5">
    <source>
        <dbReference type="Pfam" id="PF00205"/>
    </source>
</evidence>
<dbReference type="InterPro" id="IPR011766">
    <property type="entry name" value="TPP_enzyme_TPP-bd"/>
</dbReference>
<evidence type="ECO:0000256" key="1">
    <source>
        <dbReference type="ARBA" id="ARBA00007812"/>
    </source>
</evidence>
<dbReference type="PANTHER" id="PTHR18968">
    <property type="entry name" value="THIAMINE PYROPHOSPHATE ENZYMES"/>
    <property type="match status" value="1"/>
</dbReference>
<dbReference type="InterPro" id="IPR030817">
    <property type="entry name" value="Myo_inos_IolD"/>
</dbReference>
<dbReference type="Gene3D" id="3.40.50.1220">
    <property type="entry name" value="TPP-binding domain"/>
    <property type="match status" value="1"/>
</dbReference>
<dbReference type="SUPFAM" id="SSF52518">
    <property type="entry name" value="Thiamin diphosphate-binding fold (THDP-binding)"/>
    <property type="match status" value="2"/>
</dbReference>
<dbReference type="InterPro" id="IPR029061">
    <property type="entry name" value="THDP-binding"/>
</dbReference>
<dbReference type="EMBL" id="QEOB01000038">
    <property type="protein sequence ID" value="PVX68703.1"/>
    <property type="molecule type" value="Genomic_DNA"/>
</dbReference>
<dbReference type="PROSITE" id="PS00187">
    <property type="entry name" value="TPP_ENZYMES"/>
    <property type="match status" value="1"/>
</dbReference>
<evidence type="ECO:0000313" key="9">
    <source>
        <dbReference type="Proteomes" id="UP000245712"/>
    </source>
</evidence>
<dbReference type="Pfam" id="PF00205">
    <property type="entry name" value="TPP_enzyme_M"/>
    <property type="match status" value="1"/>
</dbReference>
<dbReference type="SUPFAM" id="SSF52467">
    <property type="entry name" value="DHS-like NAD/FAD-binding domain"/>
    <property type="match status" value="1"/>
</dbReference>
<dbReference type="InterPro" id="IPR029035">
    <property type="entry name" value="DHS-like_NAD/FAD-binding_dom"/>
</dbReference>
<dbReference type="Pfam" id="PF02775">
    <property type="entry name" value="TPP_enzyme_C"/>
    <property type="match status" value="1"/>
</dbReference>
<keyword evidence="9" id="KW-1185">Reference proteome</keyword>
<evidence type="ECO:0000256" key="3">
    <source>
        <dbReference type="RuleBase" id="RU362132"/>
    </source>
</evidence>
<dbReference type="NCBIfam" id="TIGR04377">
    <property type="entry name" value="myo_inos_iolD"/>
    <property type="match status" value="1"/>
</dbReference>
<sequence length="662" mass="70420">MNQRIAPIASASQESPQNAAPGAHASTVRLTAAQALVRYLAAQRVASEDGSGRTEPLFGGVFAIFGHGNVAGIGEALYQNRHELPTLRAHNEQAMAHSAIAYAKAHFRRRMMAVTTSIGPGATNLVTAAALAHVNRLPVLLLPGDIFVSREPDPVLQQIEDLHDGGISANDALRPVSRYFDRIVHPAQLLTALPRALRVLTDAALCGPVTLALPQDVQTMAWDYPASFFTPRLVTFHAPAPIQAEIDAALTQLHRAKRPLIVAGGGVLYSRASQALQTLASARGIPVAETQAGKGSLAWDDPLNAGALGVTGSPAANALARDADCVLAIGTRLQDFTTGSNSLFANAHVIGVNANGFDALKHNGLAVQADARQALAALNDELINWRADANWTAHAQRLASDWRADIERLTHSPQERSSLPYDADVIGAVQRSSSRSYTEDIVVCAAGTLPAELHKLWRAGQPGAYHVEYGYSCMGYEIAGGLGAKLARPDREVIVMVGDGSYLMMNSEIATSVMLGAKLIIVVLDNRGYGCINRLQQACGGAPFNNLFDDCAQGPLGAPRIDFASHARSLGAQAEHVANVAELEAALQRARASSRTYLVCIDTDPARTTEEGGWWWEVAVPEVSTRASVREARERYEAHITERSGRSQASDAAAGNDDPANA</sequence>